<dbReference type="InterPro" id="IPR013499">
    <property type="entry name" value="TopoI_euk"/>
</dbReference>
<organism evidence="4">
    <name type="scientific">Timema genevievae</name>
    <name type="common">Walking stick</name>
    <dbReference type="NCBI Taxonomy" id="629358"/>
    <lineage>
        <taxon>Eukaryota</taxon>
        <taxon>Metazoa</taxon>
        <taxon>Ecdysozoa</taxon>
        <taxon>Arthropoda</taxon>
        <taxon>Hexapoda</taxon>
        <taxon>Insecta</taxon>
        <taxon>Pterygota</taxon>
        <taxon>Neoptera</taxon>
        <taxon>Polyneoptera</taxon>
        <taxon>Phasmatodea</taxon>
        <taxon>Timematodea</taxon>
        <taxon>Timematoidea</taxon>
        <taxon>Timematidae</taxon>
        <taxon>Timema</taxon>
    </lineage>
</organism>
<feature type="region of interest" description="Disordered" evidence="2">
    <location>
        <begin position="218"/>
        <end position="255"/>
    </location>
</feature>
<dbReference type="InterPro" id="IPR013500">
    <property type="entry name" value="TopoI_cat_euk"/>
</dbReference>
<dbReference type="GO" id="GO:0007059">
    <property type="term" value="P:chromosome segregation"/>
    <property type="evidence" value="ECO:0007669"/>
    <property type="project" value="TreeGrafter"/>
</dbReference>
<dbReference type="EMBL" id="OE848920">
    <property type="protein sequence ID" value="CAD7613365.1"/>
    <property type="molecule type" value="Genomic_DNA"/>
</dbReference>
<feature type="domain" description="DNA topoisomerase I eukaryotic-type" evidence="3">
    <location>
        <begin position="61"/>
        <end position="254"/>
    </location>
</feature>
<dbReference type="InterPro" id="IPR014727">
    <property type="entry name" value="TopoI_cat_a/b-sub_euk"/>
</dbReference>
<dbReference type="PROSITE" id="PS52038">
    <property type="entry name" value="TOPO_IB_2"/>
    <property type="match status" value="1"/>
</dbReference>
<dbReference type="GO" id="GO:0006260">
    <property type="term" value="P:DNA replication"/>
    <property type="evidence" value="ECO:0007669"/>
    <property type="project" value="TreeGrafter"/>
</dbReference>
<dbReference type="GO" id="GO:0005730">
    <property type="term" value="C:nucleolus"/>
    <property type="evidence" value="ECO:0007669"/>
    <property type="project" value="TreeGrafter"/>
</dbReference>
<evidence type="ECO:0000313" key="4">
    <source>
        <dbReference type="EMBL" id="CAD7613365.1"/>
    </source>
</evidence>
<dbReference type="Pfam" id="PF01028">
    <property type="entry name" value="Topoisom_I"/>
    <property type="match status" value="1"/>
</dbReference>
<evidence type="ECO:0000259" key="3">
    <source>
        <dbReference type="SMART" id="SM00435"/>
    </source>
</evidence>
<dbReference type="AlphaFoldDB" id="A0A7R9K967"/>
<name>A0A7R9K967_TIMGE</name>
<dbReference type="InterPro" id="IPR051062">
    <property type="entry name" value="Topoisomerase_IB"/>
</dbReference>
<dbReference type="Gene3D" id="1.10.132.10">
    <property type="match status" value="1"/>
</dbReference>
<dbReference type="GO" id="GO:0005694">
    <property type="term" value="C:chromosome"/>
    <property type="evidence" value="ECO:0007669"/>
    <property type="project" value="InterPro"/>
</dbReference>
<reference evidence="4" key="1">
    <citation type="submission" date="2020-11" db="EMBL/GenBank/DDBJ databases">
        <authorList>
            <person name="Tran Van P."/>
        </authorList>
    </citation>
    <scope>NUCLEOTIDE SEQUENCE</scope>
</reference>
<proteinExistence type="predicted"/>
<evidence type="ECO:0000256" key="2">
    <source>
        <dbReference type="SAM" id="MobiDB-lite"/>
    </source>
</evidence>
<dbReference type="PANTHER" id="PTHR10290">
    <property type="entry name" value="DNA TOPOISOMERASE I"/>
    <property type="match status" value="1"/>
</dbReference>
<dbReference type="PANTHER" id="PTHR10290:SF3">
    <property type="entry name" value="DNA TOPOISOMERASE 1"/>
    <property type="match status" value="1"/>
</dbReference>
<dbReference type="Gene3D" id="3.90.15.10">
    <property type="entry name" value="Topoisomerase I, Chain A, domain 3"/>
    <property type="match status" value="1"/>
</dbReference>
<dbReference type="InterPro" id="IPR014711">
    <property type="entry name" value="TopoI_cat_a-hlx-sub_euk"/>
</dbReference>
<dbReference type="InterPro" id="IPR011010">
    <property type="entry name" value="DNA_brk_join_enz"/>
</dbReference>
<dbReference type="GO" id="GO:0006265">
    <property type="term" value="P:DNA topological change"/>
    <property type="evidence" value="ECO:0007669"/>
    <property type="project" value="InterPro"/>
</dbReference>
<dbReference type="SMART" id="SM00435">
    <property type="entry name" value="TOPEUc"/>
    <property type="match status" value="1"/>
</dbReference>
<dbReference type="SUPFAM" id="SSF56349">
    <property type="entry name" value="DNA breaking-rejoining enzymes"/>
    <property type="match status" value="1"/>
</dbReference>
<sequence length="255" mass="29065">MDTVLKEIYILQLKSKFLILGGTSTILFTTRLSLAPALNRGLNSSSNSSLDAFPLMFCSYVILGRDKHRPVTGFHLCCSHYLWLAPCSPRGKDKENVVVFDFLGKDSIRYYNEVSVEKRVFKNLQLFIQNKSTGDDLFDRLNTSVLNKHLNELMEGLTAKVFRTYNASITLQEQLNKLTDPEYTVQEKVLAYNRANRAVAILCNHQRAVPKTHAKSMENLKGKIETKRDQVEEAEKQYKSAKREAKSYGSAKNKM</sequence>
<dbReference type="GO" id="GO:0003677">
    <property type="term" value="F:DNA binding"/>
    <property type="evidence" value="ECO:0007669"/>
    <property type="project" value="UniProtKB-UniRule"/>
</dbReference>
<evidence type="ECO:0000256" key="1">
    <source>
        <dbReference type="PROSITE-ProRule" id="PRU01382"/>
    </source>
</evidence>
<feature type="compositionally biased region" description="Basic and acidic residues" evidence="2">
    <location>
        <begin position="218"/>
        <end position="246"/>
    </location>
</feature>
<comment type="caution">
    <text evidence="1">Lacks conserved residue(s) required for the propagation of feature annotation.</text>
</comment>
<dbReference type="GO" id="GO:0003917">
    <property type="term" value="F:DNA topoisomerase type I (single strand cut, ATP-independent) activity"/>
    <property type="evidence" value="ECO:0007669"/>
    <property type="project" value="InterPro"/>
</dbReference>
<accession>A0A7R9K967</accession>
<keyword evidence="1" id="KW-0238">DNA-binding</keyword>
<gene>
    <name evidence="4" type="ORF">TGEB3V08_LOCUS11262</name>
</gene>
<protein>
    <recommendedName>
        <fullName evidence="3">DNA topoisomerase I eukaryotic-type domain-containing protein</fullName>
    </recommendedName>
</protein>